<sequence length="179" mass="19105">LTYGEFDLDFLKLILDKHDPGPGTRFMDVGSGTGRCTLAAALLRPSWALCTGLEILPEMTAYAREVHAALLSSCGSSSGAPLARCEFVTADMYSSDGGDAASATAADYDLLFAYSTAWPSDVGDSPLYLRRLSRALAARLTVGAVVVTVDKRLRAEDGFELVMAYEGENRETGESTAYV</sequence>
<dbReference type="InterPro" id="IPR029063">
    <property type="entry name" value="SAM-dependent_MTases_sf"/>
</dbReference>
<keyword evidence="2" id="KW-0808">Transferase</keyword>
<protein>
    <submittedName>
        <fullName evidence="2">S-adenosyl-L-methionine-dependent methyltransferase</fullName>
    </submittedName>
</protein>
<feature type="domain" description="DOT1" evidence="1">
    <location>
        <begin position="2"/>
        <end position="93"/>
    </location>
</feature>
<dbReference type="EMBL" id="JAFCMP010000002">
    <property type="protein sequence ID" value="KAG5192762.1"/>
    <property type="molecule type" value="Genomic_DNA"/>
</dbReference>
<dbReference type="GO" id="GO:0031151">
    <property type="term" value="F:histone H3K79 methyltransferase activity"/>
    <property type="evidence" value="ECO:0007669"/>
    <property type="project" value="InterPro"/>
</dbReference>
<feature type="non-terminal residue" evidence="2">
    <location>
        <position position="1"/>
    </location>
</feature>
<evidence type="ECO:0000259" key="1">
    <source>
        <dbReference type="Pfam" id="PF08123"/>
    </source>
</evidence>
<feature type="non-terminal residue" evidence="2">
    <location>
        <position position="179"/>
    </location>
</feature>
<evidence type="ECO:0000313" key="2">
    <source>
        <dbReference type="EMBL" id="KAG5192762.1"/>
    </source>
</evidence>
<dbReference type="Proteomes" id="UP000664859">
    <property type="component" value="Unassembled WGS sequence"/>
</dbReference>
<dbReference type="Pfam" id="PF08123">
    <property type="entry name" value="DOT1"/>
    <property type="match status" value="1"/>
</dbReference>
<dbReference type="GO" id="GO:0032259">
    <property type="term" value="P:methylation"/>
    <property type="evidence" value="ECO:0007669"/>
    <property type="project" value="UniProtKB-KW"/>
</dbReference>
<evidence type="ECO:0000313" key="3">
    <source>
        <dbReference type="Proteomes" id="UP000664859"/>
    </source>
</evidence>
<dbReference type="SUPFAM" id="SSF53335">
    <property type="entry name" value="S-adenosyl-L-methionine-dependent methyltransferases"/>
    <property type="match status" value="1"/>
</dbReference>
<keyword evidence="3" id="KW-1185">Reference proteome</keyword>
<proteinExistence type="predicted"/>
<comment type="caution">
    <text evidence="2">The sequence shown here is derived from an EMBL/GenBank/DDBJ whole genome shotgun (WGS) entry which is preliminary data.</text>
</comment>
<keyword evidence="2" id="KW-0489">Methyltransferase</keyword>
<gene>
    <name evidence="2" type="ORF">JKP88DRAFT_148501</name>
</gene>
<dbReference type="CDD" id="cd02440">
    <property type="entry name" value="AdoMet_MTases"/>
    <property type="match status" value="1"/>
</dbReference>
<accession>A0A836CNB9</accession>
<dbReference type="Gene3D" id="3.40.50.150">
    <property type="entry name" value="Vaccinia Virus protein VP39"/>
    <property type="match status" value="1"/>
</dbReference>
<dbReference type="AlphaFoldDB" id="A0A836CNB9"/>
<reference evidence="2" key="1">
    <citation type="submission" date="2021-02" db="EMBL/GenBank/DDBJ databases">
        <title>First Annotated Genome of the Yellow-green Alga Tribonema minus.</title>
        <authorList>
            <person name="Mahan K.M."/>
        </authorList>
    </citation>
    <scope>NUCLEOTIDE SEQUENCE</scope>
    <source>
        <strain evidence="2">UTEX B ZZ1240</strain>
    </source>
</reference>
<organism evidence="2 3">
    <name type="scientific">Tribonema minus</name>
    <dbReference type="NCBI Taxonomy" id="303371"/>
    <lineage>
        <taxon>Eukaryota</taxon>
        <taxon>Sar</taxon>
        <taxon>Stramenopiles</taxon>
        <taxon>Ochrophyta</taxon>
        <taxon>PX clade</taxon>
        <taxon>Xanthophyceae</taxon>
        <taxon>Tribonematales</taxon>
        <taxon>Tribonemataceae</taxon>
        <taxon>Tribonema</taxon>
    </lineage>
</organism>
<dbReference type="InterPro" id="IPR025789">
    <property type="entry name" value="DOT1_dom"/>
</dbReference>
<name>A0A836CNB9_9STRA</name>